<gene>
    <name evidence="2" type="ORF">J3R30DRAFT_3321311</name>
</gene>
<dbReference type="EMBL" id="JAOTPV010000001">
    <property type="protein sequence ID" value="KAJ4489929.1"/>
    <property type="molecule type" value="Genomic_DNA"/>
</dbReference>
<keyword evidence="3" id="KW-1185">Reference proteome</keyword>
<dbReference type="SUPFAM" id="SSF51182">
    <property type="entry name" value="RmlC-like cupins"/>
    <property type="match status" value="1"/>
</dbReference>
<evidence type="ECO:0000313" key="2">
    <source>
        <dbReference type="EMBL" id="KAJ4489929.1"/>
    </source>
</evidence>
<sequence>MSDYPDTVHISEGTTMTFEPQVRIINVKGGADGERLRTPTHWHEDHDEIITIREGKLKVTIGGEVKVYTPEDGDAFIPRCVPHSLESFKGVSSVFTERTNPTNFDKKELFFRNMAALGGLSKHSDLLPAMQALYHGDTYPVYPIHLAWLEKAVVKVLGNYLAPMLGHRMKYTNLRK</sequence>
<evidence type="ECO:0000313" key="3">
    <source>
        <dbReference type="Proteomes" id="UP001150266"/>
    </source>
</evidence>
<dbReference type="InterPro" id="IPR011051">
    <property type="entry name" value="RmlC_Cupin_sf"/>
</dbReference>
<dbReference type="InterPro" id="IPR014710">
    <property type="entry name" value="RmlC-like_jellyroll"/>
</dbReference>
<name>A0A9W9AUT9_9AGAR</name>
<proteinExistence type="predicted"/>
<dbReference type="Gene3D" id="2.60.120.10">
    <property type="entry name" value="Jelly Rolls"/>
    <property type="match status" value="1"/>
</dbReference>
<protein>
    <recommendedName>
        <fullName evidence="1">Cupin type-2 domain-containing protein</fullName>
    </recommendedName>
</protein>
<accession>A0A9W9AUT9</accession>
<reference evidence="2" key="1">
    <citation type="submission" date="2022-08" db="EMBL/GenBank/DDBJ databases">
        <title>A Global Phylogenomic Analysis of the Shiitake Genus Lentinula.</title>
        <authorList>
            <consortium name="DOE Joint Genome Institute"/>
            <person name="Sierra-Patev S."/>
            <person name="Min B."/>
            <person name="Naranjo-Ortiz M."/>
            <person name="Looney B."/>
            <person name="Konkel Z."/>
            <person name="Slot J.C."/>
            <person name="Sakamoto Y."/>
            <person name="Steenwyk J.L."/>
            <person name="Rokas A."/>
            <person name="Carro J."/>
            <person name="Camarero S."/>
            <person name="Ferreira P."/>
            <person name="Molpeceres G."/>
            <person name="Ruiz-Duenas F.J."/>
            <person name="Serrano A."/>
            <person name="Henrissat B."/>
            <person name="Drula E."/>
            <person name="Hughes K.W."/>
            <person name="Mata J.L."/>
            <person name="Ishikawa N.K."/>
            <person name="Vargas-Isla R."/>
            <person name="Ushijima S."/>
            <person name="Smith C.A."/>
            <person name="Ahrendt S."/>
            <person name="Andreopoulos W."/>
            <person name="He G."/>
            <person name="Labutti K."/>
            <person name="Lipzen A."/>
            <person name="Ng V."/>
            <person name="Riley R."/>
            <person name="Sandor L."/>
            <person name="Barry K."/>
            <person name="Martinez A.T."/>
            <person name="Xiao Y."/>
            <person name="Gibbons J.G."/>
            <person name="Terashima K."/>
            <person name="Grigoriev I.V."/>
            <person name="Hibbett D.S."/>
        </authorList>
    </citation>
    <scope>NUCLEOTIDE SEQUENCE</scope>
    <source>
        <strain evidence="2">JLM2183</strain>
    </source>
</reference>
<dbReference type="AlphaFoldDB" id="A0A9W9AUT9"/>
<dbReference type="Proteomes" id="UP001150266">
    <property type="component" value="Unassembled WGS sequence"/>
</dbReference>
<comment type="caution">
    <text evidence="2">The sequence shown here is derived from an EMBL/GenBank/DDBJ whole genome shotgun (WGS) entry which is preliminary data.</text>
</comment>
<organism evidence="2 3">
    <name type="scientific">Lentinula aciculospora</name>
    <dbReference type="NCBI Taxonomy" id="153920"/>
    <lineage>
        <taxon>Eukaryota</taxon>
        <taxon>Fungi</taxon>
        <taxon>Dikarya</taxon>
        <taxon>Basidiomycota</taxon>
        <taxon>Agaricomycotina</taxon>
        <taxon>Agaricomycetes</taxon>
        <taxon>Agaricomycetidae</taxon>
        <taxon>Agaricales</taxon>
        <taxon>Marasmiineae</taxon>
        <taxon>Omphalotaceae</taxon>
        <taxon>Lentinula</taxon>
    </lineage>
</organism>
<dbReference type="Pfam" id="PF07883">
    <property type="entry name" value="Cupin_2"/>
    <property type="match status" value="1"/>
</dbReference>
<feature type="domain" description="Cupin type-2" evidence="1">
    <location>
        <begin position="37"/>
        <end position="85"/>
    </location>
</feature>
<dbReference type="InterPro" id="IPR013096">
    <property type="entry name" value="Cupin_2"/>
</dbReference>
<dbReference type="OrthoDB" id="504210at2759"/>
<feature type="non-terminal residue" evidence="2">
    <location>
        <position position="1"/>
    </location>
</feature>
<evidence type="ECO:0000259" key="1">
    <source>
        <dbReference type="Pfam" id="PF07883"/>
    </source>
</evidence>